<feature type="transmembrane region" description="Helical" evidence="1">
    <location>
        <begin position="89"/>
        <end position="109"/>
    </location>
</feature>
<organism evidence="3 4">
    <name type="scientific">Mesobacterium hydrothermale</name>
    <dbReference type="NCBI Taxonomy" id="3111907"/>
    <lineage>
        <taxon>Bacteria</taxon>
        <taxon>Pseudomonadati</taxon>
        <taxon>Pseudomonadota</taxon>
        <taxon>Alphaproteobacteria</taxon>
        <taxon>Rhodobacterales</taxon>
        <taxon>Roseobacteraceae</taxon>
        <taxon>Mesobacterium</taxon>
    </lineage>
</organism>
<feature type="transmembrane region" description="Helical" evidence="1">
    <location>
        <begin position="30"/>
        <end position="53"/>
    </location>
</feature>
<feature type="transmembrane region" description="Helical" evidence="1">
    <location>
        <begin position="65"/>
        <end position="83"/>
    </location>
</feature>
<dbReference type="InterPro" id="IPR000620">
    <property type="entry name" value="EamA_dom"/>
</dbReference>
<dbReference type="InterPro" id="IPR037185">
    <property type="entry name" value="EmrE-like"/>
</dbReference>
<feature type="domain" description="EamA" evidence="2">
    <location>
        <begin position="4"/>
        <end position="133"/>
    </location>
</feature>
<feature type="domain" description="EamA" evidence="2">
    <location>
        <begin position="141"/>
        <end position="267"/>
    </location>
</feature>
<dbReference type="RefSeq" id="WP_326297798.1">
    <property type="nucleotide sequence ID" value="NZ_JAYLLH010000016.1"/>
</dbReference>
<reference evidence="3 4" key="1">
    <citation type="submission" date="2024-01" db="EMBL/GenBank/DDBJ databases">
        <title>Mesobacterium rodlantinim sp. nov., isolated from shallow sea hydrothermal systems off Kueishantao Island.</title>
        <authorList>
            <person name="Su Z."/>
            <person name="Tang K."/>
        </authorList>
    </citation>
    <scope>NUCLEOTIDE SEQUENCE [LARGE SCALE GENOMIC DNA]</scope>
    <source>
        <strain evidence="3 4">TK19101</strain>
    </source>
</reference>
<keyword evidence="4" id="KW-1185">Reference proteome</keyword>
<sequence>MGLALIIMFVAMAFIPAGDAAGKLLTAEFGVAPVFVAWARFAVGAAVTVPIAPRETWRLLRDWRVWGRGLALAGGILSILTALSTAPLANVFAALFIGPIISFVLSAILLKEPVTVLRSILVALGFAGVLLVVRPGLNMAPGMGFAVLAGFFYGIYLTASRALSGLGRPRSLLTTQLIAGTVALAPLALGYAPPALTWGMALAFVASGLASMLGNLLLVVAYSRASATVLAPMVYFQLLAATGLGWLVFGDLPDALTWAGLALIVVAGVASARLAQPRTDRG</sequence>
<evidence type="ECO:0000259" key="2">
    <source>
        <dbReference type="Pfam" id="PF00892"/>
    </source>
</evidence>
<name>A0ABU6HIX6_9RHOB</name>
<dbReference type="Proteomes" id="UP001348149">
    <property type="component" value="Unassembled WGS sequence"/>
</dbReference>
<evidence type="ECO:0000256" key="1">
    <source>
        <dbReference type="SAM" id="Phobius"/>
    </source>
</evidence>
<feature type="transmembrane region" description="Helical" evidence="1">
    <location>
        <begin position="171"/>
        <end position="192"/>
    </location>
</feature>
<comment type="caution">
    <text evidence="3">The sequence shown here is derived from an EMBL/GenBank/DDBJ whole genome shotgun (WGS) entry which is preliminary data.</text>
</comment>
<dbReference type="Pfam" id="PF00892">
    <property type="entry name" value="EamA"/>
    <property type="match status" value="2"/>
</dbReference>
<evidence type="ECO:0000313" key="3">
    <source>
        <dbReference type="EMBL" id="MEC3862062.1"/>
    </source>
</evidence>
<keyword evidence="1" id="KW-1133">Transmembrane helix</keyword>
<keyword evidence="1" id="KW-0472">Membrane</keyword>
<feature type="transmembrane region" description="Helical" evidence="1">
    <location>
        <begin position="255"/>
        <end position="275"/>
    </location>
</feature>
<dbReference type="PANTHER" id="PTHR22911:SF103">
    <property type="entry name" value="BLR2811 PROTEIN"/>
    <property type="match status" value="1"/>
</dbReference>
<proteinExistence type="predicted"/>
<feature type="transmembrane region" description="Helical" evidence="1">
    <location>
        <begin position="229"/>
        <end position="249"/>
    </location>
</feature>
<feature type="transmembrane region" description="Helical" evidence="1">
    <location>
        <begin position="139"/>
        <end position="159"/>
    </location>
</feature>
<evidence type="ECO:0000313" key="4">
    <source>
        <dbReference type="Proteomes" id="UP001348149"/>
    </source>
</evidence>
<accession>A0ABU6HIX6</accession>
<keyword evidence="1" id="KW-0812">Transmembrane</keyword>
<protein>
    <submittedName>
        <fullName evidence="3">DMT family transporter</fullName>
    </submittedName>
</protein>
<feature type="transmembrane region" description="Helical" evidence="1">
    <location>
        <begin position="116"/>
        <end position="133"/>
    </location>
</feature>
<feature type="transmembrane region" description="Helical" evidence="1">
    <location>
        <begin position="198"/>
        <end position="222"/>
    </location>
</feature>
<dbReference type="SUPFAM" id="SSF103481">
    <property type="entry name" value="Multidrug resistance efflux transporter EmrE"/>
    <property type="match status" value="2"/>
</dbReference>
<dbReference type="EMBL" id="JAYLLH010000016">
    <property type="protein sequence ID" value="MEC3862062.1"/>
    <property type="molecule type" value="Genomic_DNA"/>
</dbReference>
<gene>
    <name evidence="3" type="ORF">VK792_12270</name>
</gene>
<dbReference type="PANTHER" id="PTHR22911">
    <property type="entry name" value="ACYL-MALONYL CONDENSING ENZYME-RELATED"/>
    <property type="match status" value="1"/>
</dbReference>